<dbReference type="OrthoDB" id="10006218at2759"/>
<dbReference type="Gene3D" id="3.40.50.150">
    <property type="entry name" value="Vaccinia Virus protein VP39"/>
    <property type="match status" value="1"/>
</dbReference>
<dbReference type="Pfam" id="PF05050">
    <property type="entry name" value="Methyltransf_21"/>
    <property type="match status" value="1"/>
</dbReference>
<dbReference type="EMBL" id="VSRR010069005">
    <property type="protein sequence ID" value="MPC85624.1"/>
    <property type="molecule type" value="Genomic_DNA"/>
</dbReference>
<evidence type="ECO:0000259" key="1">
    <source>
        <dbReference type="Pfam" id="PF05050"/>
    </source>
</evidence>
<dbReference type="Proteomes" id="UP000324222">
    <property type="component" value="Unassembled WGS sequence"/>
</dbReference>
<dbReference type="InterPro" id="IPR006342">
    <property type="entry name" value="FkbM_mtfrase"/>
</dbReference>
<evidence type="ECO:0000313" key="2">
    <source>
        <dbReference type="EMBL" id="MPC85624.1"/>
    </source>
</evidence>
<comment type="caution">
    <text evidence="2">The sequence shown here is derived from an EMBL/GenBank/DDBJ whole genome shotgun (WGS) entry which is preliminary data.</text>
</comment>
<reference evidence="2 3" key="1">
    <citation type="submission" date="2019-05" db="EMBL/GenBank/DDBJ databases">
        <title>Another draft genome of Portunus trituberculatus and its Hox gene families provides insights of decapod evolution.</title>
        <authorList>
            <person name="Jeong J.-H."/>
            <person name="Song I."/>
            <person name="Kim S."/>
            <person name="Choi T."/>
            <person name="Kim D."/>
            <person name="Ryu S."/>
            <person name="Kim W."/>
        </authorList>
    </citation>
    <scope>NUCLEOTIDE SEQUENCE [LARGE SCALE GENOMIC DNA]</scope>
    <source>
        <tissue evidence="2">Muscle</tissue>
    </source>
</reference>
<dbReference type="PANTHER" id="PTHR32026:SF10">
    <property type="entry name" value="METHYLTRANSFERASE-LIKE PROTEIN 24-RELATED"/>
    <property type="match status" value="1"/>
</dbReference>
<keyword evidence="3" id="KW-1185">Reference proteome</keyword>
<accession>A0A5B7IZJ2</accession>
<proteinExistence type="predicted"/>
<organism evidence="2 3">
    <name type="scientific">Portunus trituberculatus</name>
    <name type="common">Swimming crab</name>
    <name type="synonym">Neptunus trituberculatus</name>
    <dbReference type="NCBI Taxonomy" id="210409"/>
    <lineage>
        <taxon>Eukaryota</taxon>
        <taxon>Metazoa</taxon>
        <taxon>Ecdysozoa</taxon>
        <taxon>Arthropoda</taxon>
        <taxon>Crustacea</taxon>
        <taxon>Multicrustacea</taxon>
        <taxon>Malacostraca</taxon>
        <taxon>Eumalacostraca</taxon>
        <taxon>Eucarida</taxon>
        <taxon>Decapoda</taxon>
        <taxon>Pleocyemata</taxon>
        <taxon>Brachyura</taxon>
        <taxon>Eubrachyura</taxon>
        <taxon>Portunoidea</taxon>
        <taxon>Portunidae</taxon>
        <taxon>Portuninae</taxon>
        <taxon>Portunus</taxon>
    </lineage>
</organism>
<sequence length="340" mass="38016">MAVGVVGGLVGVLGRNLRKRQSVTVLLLLVFSLSLIRNAKHEIKIETREEKEEEKEDGEEYITSEEVMHALRLLDSAVSTVEAECGRMVTLGGSITCSCEKNLCGVDGAKMVCLDPDVMPPPRHCHAFNFGIGYEFSFDEALVNYGCRVFAFDPTNNNVTNRVYQVNTLGLAAPPRPPSLRRAFHALNLGLGPKDHTLLLNLTEDGRQYRANVAAFLTYKSVLRILDTPRVDIIKIDIEGVEWQILQEILSAPNAAEVLRNVRQILMEVHFDFLKPGANAEELLKAVWRALAVLRRLKELGFLLASFDLNSTGQKFVVFGTMRVALFREVTLIRRGVRLR</sequence>
<dbReference type="InterPro" id="IPR029063">
    <property type="entry name" value="SAM-dependent_MTases_sf"/>
</dbReference>
<dbReference type="PANTHER" id="PTHR32026">
    <property type="entry name" value="METHYLTRANSFERASE-LIKE PROTEIN 24"/>
    <property type="match status" value="1"/>
</dbReference>
<dbReference type="SUPFAM" id="SSF53335">
    <property type="entry name" value="S-adenosyl-L-methionine-dependent methyltransferases"/>
    <property type="match status" value="1"/>
</dbReference>
<name>A0A5B7IZJ2_PORTR</name>
<dbReference type="InterPro" id="IPR026913">
    <property type="entry name" value="METTL24"/>
</dbReference>
<protein>
    <recommendedName>
        <fullName evidence="1">Methyltransferase FkbM domain-containing protein</fullName>
    </recommendedName>
</protein>
<dbReference type="AlphaFoldDB" id="A0A5B7IZJ2"/>
<feature type="domain" description="Methyltransferase FkbM" evidence="1">
    <location>
        <begin position="134"/>
        <end position="302"/>
    </location>
</feature>
<gene>
    <name evidence="2" type="ORF">E2C01_080405</name>
</gene>
<evidence type="ECO:0000313" key="3">
    <source>
        <dbReference type="Proteomes" id="UP000324222"/>
    </source>
</evidence>